<dbReference type="InterPro" id="IPR050547">
    <property type="entry name" value="DEAD_box_RNA_helicases"/>
</dbReference>
<feature type="compositionally biased region" description="Basic and acidic residues" evidence="8">
    <location>
        <begin position="539"/>
        <end position="558"/>
    </location>
</feature>
<dbReference type="InterPro" id="IPR001650">
    <property type="entry name" value="Helicase_C-like"/>
</dbReference>
<evidence type="ECO:0000256" key="3">
    <source>
        <dbReference type="ARBA" id="ARBA00022801"/>
    </source>
</evidence>
<evidence type="ECO:0000256" key="2">
    <source>
        <dbReference type="ARBA" id="ARBA00022741"/>
    </source>
</evidence>
<name>A0ABY0IJF8_9BACT</name>
<feature type="domain" description="Helicase C-terminal" evidence="10">
    <location>
        <begin position="230"/>
        <end position="379"/>
    </location>
</feature>
<dbReference type="EC" id="3.6.4.13" evidence="1"/>
<reference evidence="13" key="1">
    <citation type="journal article" date="2019" name="Int. J. Syst. Evol. Microbiol.">
        <title>Halobacteriovorax valvorus sp. nov., a novel prokaryotic predator isolated from coastal seawater of China.</title>
        <authorList>
            <person name="Chen M.-X."/>
        </authorList>
    </citation>
    <scope>NUCLEOTIDE SEQUENCE [LARGE SCALE GENOMIC DNA]</scope>
    <source>
        <strain evidence="13">BL9</strain>
    </source>
</reference>
<dbReference type="InterPro" id="IPR044742">
    <property type="entry name" value="DEAD/DEAH_RhlB"/>
</dbReference>
<dbReference type="PANTHER" id="PTHR47963">
    <property type="entry name" value="DEAD-BOX ATP-DEPENDENT RNA HELICASE 47, MITOCHONDRIAL"/>
    <property type="match status" value="1"/>
</dbReference>
<dbReference type="InterPro" id="IPR027417">
    <property type="entry name" value="P-loop_NTPase"/>
</dbReference>
<feature type="domain" description="DEAD-box RNA helicase Q" evidence="11">
    <location>
        <begin position="1"/>
        <end position="29"/>
    </location>
</feature>
<keyword evidence="3 7" id="KW-0378">Hydrolase</keyword>
<dbReference type="InterPro" id="IPR000629">
    <property type="entry name" value="RNA-helicase_DEAD-box_CS"/>
</dbReference>
<dbReference type="PROSITE" id="PS51194">
    <property type="entry name" value="HELICASE_CTER"/>
    <property type="match status" value="1"/>
</dbReference>
<feature type="domain" description="Helicase ATP-binding" evidence="9">
    <location>
        <begin position="33"/>
        <end position="203"/>
    </location>
</feature>
<dbReference type="Pfam" id="PF00271">
    <property type="entry name" value="Helicase_C"/>
    <property type="match status" value="1"/>
</dbReference>
<comment type="caution">
    <text evidence="12">The sequence shown here is derived from an EMBL/GenBank/DDBJ whole genome shotgun (WGS) entry which is preliminary data.</text>
</comment>
<evidence type="ECO:0000313" key="13">
    <source>
        <dbReference type="Proteomes" id="UP000443582"/>
    </source>
</evidence>
<keyword evidence="4 7" id="KW-0347">Helicase</keyword>
<dbReference type="PROSITE" id="PS00039">
    <property type="entry name" value="DEAD_ATP_HELICASE"/>
    <property type="match status" value="1"/>
</dbReference>
<dbReference type="Pfam" id="PF03880">
    <property type="entry name" value="DbpA"/>
    <property type="match status" value="1"/>
</dbReference>
<dbReference type="EMBL" id="QDKL01000001">
    <property type="protein sequence ID" value="RZF22710.1"/>
    <property type="molecule type" value="Genomic_DNA"/>
</dbReference>
<keyword evidence="13" id="KW-1185">Reference proteome</keyword>
<protein>
    <recommendedName>
        <fullName evidence="1">RNA helicase</fullName>
        <ecNumber evidence="1">3.6.4.13</ecNumber>
    </recommendedName>
</protein>
<dbReference type="SMART" id="SM00487">
    <property type="entry name" value="DEXDc"/>
    <property type="match status" value="1"/>
</dbReference>
<dbReference type="CDD" id="cd12252">
    <property type="entry name" value="RRM_DbpA"/>
    <property type="match status" value="1"/>
</dbReference>
<evidence type="ECO:0000313" key="12">
    <source>
        <dbReference type="EMBL" id="RZF22710.1"/>
    </source>
</evidence>
<organism evidence="12 13">
    <name type="scientific">Halobacteriovorax vibrionivorans</name>
    <dbReference type="NCBI Taxonomy" id="2152716"/>
    <lineage>
        <taxon>Bacteria</taxon>
        <taxon>Pseudomonadati</taxon>
        <taxon>Bdellovibrionota</taxon>
        <taxon>Bacteriovoracia</taxon>
        <taxon>Bacteriovoracales</taxon>
        <taxon>Halobacteriovoraceae</taxon>
        <taxon>Halobacteriovorax</taxon>
    </lineage>
</organism>
<feature type="short sequence motif" description="Q motif" evidence="6">
    <location>
        <begin position="1"/>
        <end position="29"/>
    </location>
</feature>
<evidence type="ECO:0000256" key="6">
    <source>
        <dbReference type="PROSITE-ProRule" id="PRU00552"/>
    </source>
</evidence>
<feature type="compositionally biased region" description="Low complexity" evidence="8">
    <location>
        <begin position="575"/>
        <end position="598"/>
    </location>
</feature>
<keyword evidence="2 7" id="KW-0547">Nucleotide-binding</keyword>
<evidence type="ECO:0000256" key="5">
    <source>
        <dbReference type="ARBA" id="ARBA00022840"/>
    </source>
</evidence>
<dbReference type="Proteomes" id="UP000443582">
    <property type="component" value="Unassembled WGS sequence"/>
</dbReference>
<evidence type="ECO:0000256" key="7">
    <source>
        <dbReference type="RuleBase" id="RU000492"/>
    </source>
</evidence>
<dbReference type="InterPro" id="IPR014001">
    <property type="entry name" value="Helicase_ATP-bd"/>
</dbReference>
<evidence type="ECO:0000259" key="9">
    <source>
        <dbReference type="PROSITE" id="PS51192"/>
    </source>
</evidence>
<sequence>MNFNEIPLKESLLRALEERGFETATDIQSQAIPLLIEKNTDFVGQAQTGTGKTAAFSLPLLHLLDTNSKSIQAIILSPTRELANQICDEIKKLSTHDNIKTMSVYGGTSIDNQIRNLKKIKPQIVVGTPGRVLDLIRRRVLKLSEVNYAVLDEADEMLDMGFLDDVKEILAQAENKKTWMFSATMPPAILDLIKNYLDNPEIVRVKKKTLSNDNITQKFYLVRDQYMREAVCRLLDAVEDYYGIIFTKTKIEASSLCDELNLRGYLADSLHGDMDQKHRDVTMKKFKNKKVKLLVCTDVAARGIDVDHLTHVFNFGLPQDLESYVHRIGRTGRAGQKGLALSVVSPSEIRKISALERLTKAKIERERIPSVDTLKGAMVRRKLNHFAEIFEELEESDDLDDSFATFAENFDHLEKEQVLRAMYKSLFADNLKRFEMNPTIDLEPKGRGERASGPRGEVRADARGNIRCFVNYGREDGAQIKSFLDAIAGELNIDQRRIRNVQLKDKFSFVDIPFETGKLLIDGQEQVFIGNKKLRFEATRERGGDRGGRGGRGGDRGGRGGNRGGRSGRSGSRGGNESWGNKRSSNGGSRGSSRQSRY</sequence>
<dbReference type="Pfam" id="PF00270">
    <property type="entry name" value="DEAD"/>
    <property type="match status" value="1"/>
</dbReference>
<evidence type="ECO:0000256" key="1">
    <source>
        <dbReference type="ARBA" id="ARBA00012552"/>
    </source>
</evidence>
<gene>
    <name evidence="12" type="ORF">DAY19_02755</name>
</gene>
<evidence type="ECO:0000259" key="11">
    <source>
        <dbReference type="PROSITE" id="PS51195"/>
    </source>
</evidence>
<dbReference type="PROSITE" id="PS51195">
    <property type="entry name" value="Q_MOTIF"/>
    <property type="match status" value="1"/>
</dbReference>
<dbReference type="GO" id="GO:0004386">
    <property type="term" value="F:helicase activity"/>
    <property type="evidence" value="ECO:0007669"/>
    <property type="project" value="UniProtKB-KW"/>
</dbReference>
<evidence type="ECO:0000259" key="10">
    <source>
        <dbReference type="PROSITE" id="PS51194"/>
    </source>
</evidence>
<proteinExistence type="inferred from homology"/>
<comment type="similarity">
    <text evidence="7">Belongs to the DEAD box helicase family.</text>
</comment>
<dbReference type="CDD" id="cd18787">
    <property type="entry name" value="SF2_C_DEAD"/>
    <property type="match status" value="1"/>
</dbReference>
<dbReference type="SUPFAM" id="SSF52540">
    <property type="entry name" value="P-loop containing nucleoside triphosphate hydrolases"/>
    <property type="match status" value="1"/>
</dbReference>
<dbReference type="InterPro" id="IPR012677">
    <property type="entry name" value="Nucleotide-bd_a/b_plait_sf"/>
</dbReference>
<dbReference type="PROSITE" id="PS51192">
    <property type="entry name" value="HELICASE_ATP_BIND_1"/>
    <property type="match status" value="1"/>
</dbReference>
<feature type="compositionally biased region" description="Gly residues" evidence="8">
    <location>
        <begin position="559"/>
        <end position="574"/>
    </location>
</feature>
<dbReference type="CDD" id="cd00268">
    <property type="entry name" value="DEADc"/>
    <property type="match status" value="1"/>
</dbReference>
<dbReference type="Gene3D" id="3.40.50.300">
    <property type="entry name" value="P-loop containing nucleotide triphosphate hydrolases"/>
    <property type="match status" value="2"/>
</dbReference>
<dbReference type="InterPro" id="IPR005580">
    <property type="entry name" value="DbpA/CsdA_RNA-bd_dom"/>
</dbReference>
<accession>A0ABY0IJF8</accession>
<dbReference type="RefSeq" id="WP_114705654.1">
    <property type="nucleotide sequence ID" value="NZ_QDKL01000001.1"/>
</dbReference>
<evidence type="ECO:0000256" key="4">
    <source>
        <dbReference type="ARBA" id="ARBA00022806"/>
    </source>
</evidence>
<evidence type="ECO:0000256" key="8">
    <source>
        <dbReference type="SAM" id="MobiDB-lite"/>
    </source>
</evidence>
<dbReference type="InterPro" id="IPR014014">
    <property type="entry name" value="RNA_helicase_DEAD_Q_motif"/>
</dbReference>
<dbReference type="Gene3D" id="3.30.70.330">
    <property type="match status" value="1"/>
</dbReference>
<dbReference type="SMART" id="SM00490">
    <property type="entry name" value="HELICc"/>
    <property type="match status" value="1"/>
</dbReference>
<keyword evidence="5 7" id="KW-0067">ATP-binding</keyword>
<feature type="region of interest" description="Disordered" evidence="8">
    <location>
        <begin position="539"/>
        <end position="598"/>
    </location>
</feature>
<dbReference type="PANTHER" id="PTHR47963:SF8">
    <property type="entry name" value="ATP-DEPENDENT RNA HELICASE DEAD"/>
    <property type="match status" value="1"/>
</dbReference>
<dbReference type="InterPro" id="IPR011545">
    <property type="entry name" value="DEAD/DEAH_box_helicase_dom"/>
</dbReference>